<accession>A0ABP6UCN3</accession>
<comment type="caution">
    <text evidence="3">The sequence shown here is derived from an EMBL/GenBank/DDBJ whole genome shotgun (WGS) entry which is preliminary data.</text>
</comment>
<dbReference type="RefSeq" id="WP_345585456.1">
    <property type="nucleotide sequence ID" value="NZ_BAAAXF010000082.1"/>
</dbReference>
<reference evidence="4" key="1">
    <citation type="journal article" date="2019" name="Int. J. Syst. Evol. Microbiol.">
        <title>The Global Catalogue of Microorganisms (GCM) 10K type strain sequencing project: providing services to taxonomists for standard genome sequencing and annotation.</title>
        <authorList>
            <consortium name="The Broad Institute Genomics Platform"/>
            <consortium name="The Broad Institute Genome Sequencing Center for Infectious Disease"/>
            <person name="Wu L."/>
            <person name="Ma J."/>
        </authorList>
    </citation>
    <scope>NUCLEOTIDE SEQUENCE [LARGE SCALE GENOMIC DNA]</scope>
    <source>
        <strain evidence="4">JCM 4816</strain>
    </source>
</reference>
<gene>
    <name evidence="3" type="ORF">GCM10019016_120730</name>
</gene>
<keyword evidence="4" id="KW-1185">Reference proteome</keyword>
<evidence type="ECO:0000313" key="4">
    <source>
        <dbReference type="Proteomes" id="UP001501455"/>
    </source>
</evidence>
<proteinExistence type="predicted"/>
<evidence type="ECO:0000256" key="2">
    <source>
        <dbReference type="SAM" id="Phobius"/>
    </source>
</evidence>
<feature type="transmembrane region" description="Helical" evidence="2">
    <location>
        <begin position="678"/>
        <end position="700"/>
    </location>
</feature>
<name>A0ABP6UCN3_9ACTN</name>
<feature type="compositionally biased region" description="Low complexity" evidence="1">
    <location>
        <begin position="633"/>
        <end position="651"/>
    </location>
</feature>
<organism evidence="3 4">
    <name type="scientific">Streptomyces prasinosporus</name>
    <dbReference type="NCBI Taxonomy" id="68256"/>
    <lineage>
        <taxon>Bacteria</taxon>
        <taxon>Bacillati</taxon>
        <taxon>Actinomycetota</taxon>
        <taxon>Actinomycetes</taxon>
        <taxon>Kitasatosporales</taxon>
        <taxon>Streptomycetaceae</taxon>
        <taxon>Streptomyces</taxon>
        <taxon>Streptomyces albogriseolus group</taxon>
    </lineage>
</organism>
<keyword evidence="2" id="KW-0472">Membrane</keyword>
<feature type="compositionally biased region" description="Pro residues" evidence="1">
    <location>
        <begin position="586"/>
        <end position="602"/>
    </location>
</feature>
<dbReference type="EMBL" id="BAAAXF010000082">
    <property type="protein sequence ID" value="GAA3504960.1"/>
    <property type="molecule type" value="Genomic_DNA"/>
</dbReference>
<dbReference type="Proteomes" id="UP001501455">
    <property type="component" value="Unassembled WGS sequence"/>
</dbReference>
<keyword evidence="2" id="KW-0812">Transmembrane</keyword>
<evidence type="ECO:0000256" key="1">
    <source>
        <dbReference type="SAM" id="MobiDB-lite"/>
    </source>
</evidence>
<evidence type="ECO:0000313" key="3">
    <source>
        <dbReference type="EMBL" id="GAA3504960.1"/>
    </source>
</evidence>
<feature type="region of interest" description="Disordered" evidence="1">
    <location>
        <begin position="566"/>
        <end position="673"/>
    </location>
</feature>
<keyword evidence="2" id="KW-1133">Transmembrane helix</keyword>
<protein>
    <submittedName>
        <fullName evidence="3">Uncharacterized protein</fullName>
    </submittedName>
</protein>
<sequence>MTTVDQILFGWAERDHGGNAGVRPLAHSGLPTIDRWAKRLQYVWATQDGQGDRTEAAASLVHLVFDDEAAVLRKLPSRNPHGRGGATLTHVLVGAPHAIGPGLALGLHDWPGWREHEQDGTGSRLAPLDLASLEEAARPGLADLRERVAGVPAGQLTALVARVLERPAEDFSVIARPDLALPMMTALLDITGPVSGRPWTFASRESTDKGSHQPRVVFLGARPPQSMYINRRNRVDVAETPPDTDTTRFAARLVDLYREAGHAALERIRPRDPIRTTDDVTAWRKSVPVVDGRIVDPRAHFDVLLDDALLAGAAARGALASVRDRLAGELRGQPAPWLAGALRRWRRDERRAWHHPELRDLLLHEAVQACLAGQGPDPLVEAVRDADPPPAVVAASFRPQVPRGGLDLGRAGHRRLLDVALRLGLPAAELDRAGLLAASPADELLDCVGRYADAYPEAAHLVLRHLGDAGESRGTARLWYDHGLLLGPVDRIAGGDRVKEVDCFRHLLLAAHGPRLKRDDAAALIERAGVRAPLGLFAAALELASDERTEQRIRYELSEQFLRDHGYAVPAPGSGRRHRPGGPVLGRPPAPPGPPAARPAPYPEEAHRTHPAGPLPDTARAPHGAVPEPPQRGPSAPQWAGWGPPAAPAHGIDGAPDAPPDGHGTRRGRPGRPDTVNVLFVTALSLLLLGAACYVLLALVL</sequence>